<reference evidence="3 4" key="1">
    <citation type="submission" date="2019-10" db="EMBL/GenBank/DDBJ databases">
        <title>Comparative genomics of sulfur disproportionating microorganisms.</title>
        <authorList>
            <person name="Ward L.M."/>
            <person name="Bertran E."/>
            <person name="Johnston D."/>
        </authorList>
    </citation>
    <scope>NUCLEOTIDE SEQUENCE [LARGE SCALE GENOMIC DNA]</scope>
    <source>
        <strain evidence="3 4">DSM 14055</strain>
    </source>
</reference>
<protein>
    <recommendedName>
        <fullName evidence="5">Stage III sporulation protein AG</fullName>
    </recommendedName>
</protein>
<evidence type="ECO:0000313" key="3">
    <source>
        <dbReference type="EMBL" id="MQL52107.1"/>
    </source>
</evidence>
<organism evidence="3 4">
    <name type="scientific">Desulfofundulus thermobenzoicus</name>
    <dbReference type="NCBI Taxonomy" id="29376"/>
    <lineage>
        <taxon>Bacteria</taxon>
        <taxon>Bacillati</taxon>
        <taxon>Bacillota</taxon>
        <taxon>Clostridia</taxon>
        <taxon>Eubacteriales</taxon>
        <taxon>Peptococcaceae</taxon>
        <taxon>Desulfofundulus</taxon>
    </lineage>
</organism>
<feature type="region of interest" description="Disordered" evidence="1">
    <location>
        <begin position="50"/>
        <end position="76"/>
    </location>
</feature>
<evidence type="ECO:0000313" key="4">
    <source>
        <dbReference type="Proteomes" id="UP000441717"/>
    </source>
</evidence>
<evidence type="ECO:0000256" key="1">
    <source>
        <dbReference type="SAM" id="MobiDB-lite"/>
    </source>
</evidence>
<proteinExistence type="predicted"/>
<feature type="transmembrane region" description="Helical" evidence="2">
    <location>
        <begin position="25"/>
        <end position="44"/>
    </location>
</feature>
<accession>A0A6N7IRJ4</accession>
<keyword evidence="2" id="KW-1133">Transmembrane helix</keyword>
<dbReference type="EMBL" id="WHYR01000016">
    <property type="protein sequence ID" value="MQL52107.1"/>
    <property type="molecule type" value="Genomic_DNA"/>
</dbReference>
<dbReference type="Proteomes" id="UP000441717">
    <property type="component" value="Unassembled WGS sequence"/>
</dbReference>
<evidence type="ECO:0008006" key="5">
    <source>
        <dbReference type="Google" id="ProtNLM"/>
    </source>
</evidence>
<sequence length="209" mass="22571">MSIWNRFTGGRGEGGLPRKLQDKKLWLLGGLVVLGVALLLLGSFTPPVKQPPVQNNASPSTQEVKFQPPEGSAMARQESSLEEKLRQMLGQVEGAGRVEVTVRLASSSREEFAVNTTTSKKTTQEKDQAGGTRVTNENTDTDQLVVMRDGRGEMPVATREEAARVAGVLVVADGARDPGVKARLFQAVQVALGIEPQKILVLPRERGDM</sequence>
<dbReference type="RefSeq" id="WP_152946032.1">
    <property type="nucleotide sequence ID" value="NZ_WHYR01000016.1"/>
</dbReference>
<dbReference type="AlphaFoldDB" id="A0A6N7IRJ4"/>
<feature type="region of interest" description="Disordered" evidence="1">
    <location>
        <begin position="114"/>
        <end position="137"/>
    </location>
</feature>
<keyword evidence="2" id="KW-0812">Transmembrane</keyword>
<gene>
    <name evidence="3" type="ORF">GFC01_07450</name>
</gene>
<evidence type="ECO:0000256" key="2">
    <source>
        <dbReference type="SAM" id="Phobius"/>
    </source>
</evidence>
<name>A0A6N7IRJ4_9FIRM</name>
<keyword evidence="2" id="KW-0472">Membrane</keyword>
<dbReference type="OrthoDB" id="2381602at2"/>
<comment type="caution">
    <text evidence="3">The sequence shown here is derived from an EMBL/GenBank/DDBJ whole genome shotgun (WGS) entry which is preliminary data.</text>
</comment>
<keyword evidence="4" id="KW-1185">Reference proteome</keyword>
<feature type="compositionally biased region" description="Polar residues" evidence="1">
    <location>
        <begin position="52"/>
        <end position="64"/>
    </location>
</feature>